<keyword evidence="1" id="KW-1133">Transmembrane helix</keyword>
<feature type="transmembrane region" description="Helical" evidence="1">
    <location>
        <begin position="88"/>
        <end position="116"/>
    </location>
</feature>
<evidence type="ECO:0000313" key="3">
    <source>
        <dbReference type="Proteomes" id="UP000004978"/>
    </source>
</evidence>
<dbReference type="RefSeq" id="WP_006608296.1">
    <property type="nucleotide sequence ID" value="NZ_AFXA01000001.1"/>
</dbReference>
<evidence type="ECO:0000313" key="2">
    <source>
        <dbReference type="EMBL" id="EGV00593.1"/>
    </source>
</evidence>
<keyword evidence="3" id="KW-1185">Reference proteome</keyword>
<proteinExistence type="predicted"/>
<dbReference type="STRING" id="1037410.MCSF7_00035"/>
<organism evidence="2 3">
    <name type="scientific">Mycoplasmopsis columbina SF7</name>
    <dbReference type="NCBI Taxonomy" id="1037410"/>
    <lineage>
        <taxon>Bacteria</taxon>
        <taxon>Bacillati</taxon>
        <taxon>Mycoplasmatota</taxon>
        <taxon>Mycoplasmoidales</taxon>
        <taxon>Metamycoplasmataceae</taxon>
        <taxon>Mycoplasmopsis</taxon>
    </lineage>
</organism>
<feature type="transmembrane region" description="Helical" evidence="1">
    <location>
        <begin position="12"/>
        <end position="31"/>
    </location>
</feature>
<name>F9UJ30_9BACT</name>
<dbReference type="EMBL" id="AFXA01000001">
    <property type="protein sequence ID" value="EGV00593.1"/>
    <property type="molecule type" value="Genomic_DNA"/>
</dbReference>
<dbReference type="Proteomes" id="UP000004978">
    <property type="component" value="Unassembled WGS sequence"/>
</dbReference>
<reference evidence="2 3" key="1">
    <citation type="journal article" date="2013" name="Genome Announc.">
        <title>Genome Sequence of Mycoplasma columbinum Strain SF7.</title>
        <authorList>
            <person name="Guo Z."/>
            <person name="Xu X."/>
            <person name="Zheng Q."/>
            <person name="Li T."/>
            <person name="Kuang S."/>
            <person name="Zhang Z."/>
            <person name="Chen Y."/>
            <person name="Lu X."/>
            <person name="Zhou R."/>
            <person name="Bi D."/>
            <person name="Jin H."/>
        </authorList>
    </citation>
    <scope>NUCLEOTIDE SEQUENCE [LARGE SCALE GENOMIC DNA]</scope>
    <source>
        <strain evidence="2 3">SF7</strain>
    </source>
</reference>
<comment type="caution">
    <text evidence="2">The sequence shown here is derived from an EMBL/GenBank/DDBJ whole genome shotgun (WGS) entry which is preliminary data.</text>
</comment>
<gene>
    <name evidence="2" type="ORF">MCSF7_00035</name>
</gene>
<feature type="transmembrane region" description="Helical" evidence="1">
    <location>
        <begin position="38"/>
        <end position="60"/>
    </location>
</feature>
<sequence>MYNKFAINSTHAWLPVIFFLIIIAIGFFVGLKRGLKASLINLGLSIGSLIVAVIVTLPIVNSIVNNLENTNALPSEIGINGKIQHPEIVYPLVFGVIVLALMLFILFITKLIYWIVLRKWSMKKFKEAKKEGKKLWGNRFSGAALSVASFMPAAILLTNFTGIANYENKAIKANDALLKIITFGKASGISSYGPAIAAIEMALEDQKYLDGTNELFNKFSQKENYNTQLSADILLALRDKSKNFTLEFNPWRDDSSERTVELVKKGQEFINKFNATKESASLLAFAIYNIQSSIDKEGFKSSIEELIRTLESLNVDLSQLNFKQVVENNQPIGLINFSSENKKLLKDTFIEILGIKNVKVPDDSDRNVNARSNDEKYMYVLNKVLDQLLLATVNITK</sequence>
<feature type="transmembrane region" description="Helical" evidence="1">
    <location>
        <begin position="136"/>
        <end position="157"/>
    </location>
</feature>
<accession>F9UJ30</accession>
<dbReference type="AlphaFoldDB" id="F9UJ30"/>
<evidence type="ECO:0000256" key="1">
    <source>
        <dbReference type="SAM" id="Phobius"/>
    </source>
</evidence>
<keyword evidence="1" id="KW-0472">Membrane</keyword>
<protein>
    <submittedName>
        <fullName evidence="2">Uncharacterized protein</fullName>
    </submittedName>
</protein>
<keyword evidence="1" id="KW-0812">Transmembrane</keyword>